<dbReference type="Gene3D" id="3.10.180.10">
    <property type="entry name" value="2,3-Dihydroxybiphenyl 1,2-Dioxygenase, domain 1"/>
    <property type="match status" value="1"/>
</dbReference>
<dbReference type="InterPro" id="IPR037523">
    <property type="entry name" value="VOC_core"/>
</dbReference>
<dbReference type="RefSeq" id="WP_090091660.1">
    <property type="nucleotide sequence ID" value="NZ_FOMG01000015.1"/>
</dbReference>
<dbReference type="STRING" id="119641.SAMN05421842_11590"/>
<evidence type="ECO:0000259" key="1">
    <source>
        <dbReference type="PROSITE" id="PS51819"/>
    </source>
</evidence>
<protein>
    <submittedName>
        <fullName evidence="2">Glyoxalase/Bleomycin resistance protein/Dioxygenase superfamily protein</fullName>
    </submittedName>
</protein>
<evidence type="ECO:0000313" key="3">
    <source>
        <dbReference type="Proteomes" id="UP000199263"/>
    </source>
</evidence>
<dbReference type="Pfam" id="PF00903">
    <property type="entry name" value="Glyoxalase"/>
    <property type="match status" value="1"/>
</dbReference>
<feature type="domain" description="VOC" evidence="1">
    <location>
        <begin position="9"/>
        <end position="129"/>
    </location>
</feature>
<dbReference type="AlphaFoldDB" id="A0A1I1NK74"/>
<keyword evidence="2" id="KW-0223">Dioxygenase</keyword>
<evidence type="ECO:0000313" key="2">
    <source>
        <dbReference type="EMBL" id="SFC97826.1"/>
    </source>
</evidence>
<organism evidence="2 3">
    <name type="scientific">Clostridium uliginosum</name>
    <dbReference type="NCBI Taxonomy" id="119641"/>
    <lineage>
        <taxon>Bacteria</taxon>
        <taxon>Bacillati</taxon>
        <taxon>Bacillota</taxon>
        <taxon>Clostridia</taxon>
        <taxon>Eubacteriales</taxon>
        <taxon>Clostridiaceae</taxon>
        <taxon>Clostridium</taxon>
    </lineage>
</organism>
<dbReference type="InterPro" id="IPR029068">
    <property type="entry name" value="Glyas_Bleomycin-R_OHBP_Dase"/>
</dbReference>
<sequence length="130" mass="15120">MSILNDLTGIAHIVIPTTNLQKTIKFYLDLGFETILKTFNIEANEQVAFLQFKDIIIQTNETLNAKEKIQAIDHMSINISDIEKAFKEAKTRGYDLLDDEVQYRHFCKNEVKFFTLIGPSNEKIEFYQKL</sequence>
<dbReference type="GO" id="GO:0051213">
    <property type="term" value="F:dioxygenase activity"/>
    <property type="evidence" value="ECO:0007669"/>
    <property type="project" value="UniProtKB-KW"/>
</dbReference>
<name>A0A1I1NK74_9CLOT</name>
<dbReference type="PROSITE" id="PS51819">
    <property type="entry name" value="VOC"/>
    <property type="match status" value="1"/>
</dbReference>
<dbReference type="EMBL" id="FOMG01000015">
    <property type="protein sequence ID" value="SFC97826.1"/>
    <property type="molecule type" value="Genomic_DNA"/>
</dbReference>
<dbReference type="OrthoDB" id="371072at2"/>
<dbReference type="CDD" id="cd06587">
    <property type="entry name" value="VOC"/>
    <property type="match status" value="1"/>
</dbReference>
<keyword evidence="3" id="KW-1185">Reference proteome</keyword>
<dbReference type="InterPro" id="IPR004360">
    <property type="entry name" value="Glyas_Fos-R_dOase_dom"/>
</dbReference>
<proteinExistence type="predicted"/>
<accession>A0A1I1NK74</accession>
<keyword evidence="2" id="KW-0560">Oxidoreductase</keyword>
<gene>
    <name evidence="2" type="ORF">SAMN05421842_11590</name>
</gene>
<dbReference type="Proteomes" id="UP000199263">
    <property type="component" value="Unassembled WGS sequence"/>
</dbReference>
<reference evidence="2 3" key="1">
    <citation type="submission" date="2016-10" db="EMBL/GenBank/DDBJ databases">
        <authorList>
            <person name="de Groot N.N."/>
        </authorList>
    </citation>
    <scope>NUCLEOTIDE SEQUENCE [LARGE SCALE GENOMIC DNA]</scope>
    <source>
        <strain evidence="2 3">DSM 12992</strain>
    </source>
</reference>
<dbReference type="SUPFAM" id="SSF54593">
    <property type="entry name" value="Glyoxalase/Bleomycin resistance protein/Dihydroxybiphenyl dioxygenase"/>
    <property type="match status" value="1"/>
</dbReference>